<evidence type="ECO:0000313" key="2">
    <source>
        <dbReference type="EMBL" id="OGC49673.1"/>
    </source>
</evidence>
<dbReference type="GO" id="GO:0003824">
    <property type="term" value="F:catalytic activity"/>
    <property type="evidence" value="ECO:0007669"/>
    <property type="project" value="InterPro"/>
</dbReference>
<dbReference type="AlphaFoldDB" id="A0A1F4UZP0"/>
<accession>A0A1F4UZP0</accession>
<dbReference type="EMBL" id="MEUT01000046">
    <property type="protein sequence ID" value="OGC49673.1"/>
    <property type="molecule type" value="Genomic_DNA"/>
</dbReference>
<dbReference type="InterPro" id="IPR036265">
    <property type="entry name" value="HIT-like_sf"/>
</dbReference>
<organism evidence="2 3">
    <name type="scientific">candidate division WWE3 bacterium RBG_16_37_10</name>
    <dbReference type="NCBI Taxonomy" id="1802610"/>
    <lineage>
        <taxon>Bacteria</taxon>
        <taxon>Katanobacteria</taxon>
    </lineage>
</organism>
<dbReference type="InterPro" id="IPR011146">
    <property type="entry name" value="HIT-like"/>
</dbReference>
<comment type="caution">
    <text evidence="2">The sequence shown here is derived from an EMBL/GenBank/DDBJ whole genome shotgun (WGS) entry which is preliminary data.</text>
</comment>
<name>A0A1F4UZP0_UNCKA</name>
<feature type="domain" description="HIT" evidence="1">
    <location>
        <begin position="26"/>
        <end position="102"/>
    </location>
</feature>
<proteinExistence type="predicted"/>
<dbReference type="Pfam" id="PF01230">
    <property type="entry name" value="HIT"/>
    <property type="match status" value="1"/>
</dbReference>
<evidence type="ECO:0000313" key="3">
    <source>
        <dbReference type="Proteomes" id="UP000177371"/>
    </source>
</evidence>
<dbReference type="Gene3D" id="3.30.428.10">
    <property type="entry name" value="HIT-like"/>
    <property type="match status" value="1"/>
</dbReference>
<sequence>MGKIFETTNFIVESHEKPFVSRTDGGHIRVAIKDRSIEDRTKLTPRIAIELMRLTLVVGEALQKVMNEQGIPVVKINYQDMGNWSYKDGNKSYLHIHVFGRASNAVKQPFPESVYLPDRSSGFYDGFEPLNERDCLLLGAFINTLFSENRFSDKTWGL</sequence>
<reference evidence="2 3" key="1">
    <citation type="journal article" date="2016" name="Nat. Commun.">
        <title>Thousands of microbial genomes shed light on interconnected biogeochemical processes in an aquifer system.</title>
        <authorList>
            <person name="Anantharaman K."/>
            <person name="Brown C.T."/>
            <person name="Hug L.A."/>
            <person name="Sharon I."/>
            <person name="Castelle C.J."/>
            <person name="Probst A.J."/>
            <person name="Thomas B.C."/>
            <person name="Singh A."/>
            <person name="Wilkins M.J."/>
            <person name="Karaoz U."/>
            <person name="Brodie E.L."/>
            <person name="Williams K.H."/>
            <person name="Hubbard S.S."/>
            <person name="Banfield J.F."/>
        </authorList>
    </citation>
    <scope>NUCLEOTIDE SEQUENCE [LARGE SCALE GENOMIC DNA]</scope>
</reference>
<dbReference type="SUPFAM" id="SSF54197">
    <property type="entry name" value="HIT-like"/>
    <property type="match status" value="1"/>
</dbReference>
<dbReference type="Proteomes" id="UP000177371">
    <property type="component" value="Unassembled WGS sequence"/>
</dbReference>
<gene>
    <name evidence="2" type="ORF">A2W32_05040</name>
</gene>
<evidence type="ECO:0000259" key="1">
    <source>
        <dbReference type="Pfam" id="PF01230"/>
    </source>
</evidence>
<protein>
    <recommendedName>
        <fullName evidence="1">HIT domain-containing protein</fullName>
    </recommendedName>
</protein>